<accession>A0AAV2E682</accession>
<evidence type="ECO:0000313" key="3">
    <source>
        <dbReference type="Proteomes" id="UP001497516"/>
    </source>
</evidence>
<dbReference type="EMBL" id="OZ034817">
    <property type="protein sequence ID" value="CAL1381173.1"/>
    <property type="molecule type" value="Genomic_DNA"/>
</dbReference>
<protein>
    <submittedName>
        <fullName evidence="2">Uncharacterized protein</fullName>
    </submittedName>
</protein>
<name>A0AAV2E682_9ROSI</name>
<keyword evidence="3" id="KW-1185">Reference proteome</keyword>
<evidence type="ECO:0000313" key="2">
    <source>
        <dbReference type="EMBL" id="CAL1381173.1"/>
    </source>
</evidence>
<organism evidence="2 3">
    <name type="scientific">Linum trigynum</name>
    <dbReference type="NCBI Taxonomy" id="586398"/>
    <lineage>
        <taxon>Eukaryota</taxon>
        <taxon>Viridiplantae</taxon>
        <taxon>Streptophyta</taxon>
        <taxon>Embryophyta</taxon>
        <taxon>Tracheophyta</taxon>
        <taxon>Spermatophyta</taxon>
        <taxon>Magnoliopsida</taxon>
        <taxon>eudicotyledons</taxon>
        <taxon>Gunneridae</taxon>
        <taxon>Pentapetalae</taxon>
        <taxon>rosids</taxon>
        <taxon>fabids</taxon>
        <taxon>Malpighiales</taxon>
        <taxon>Linaceae</taxon>
        <taxon>Linum</taxon>
    </lineage>
</organism>
<dbReference type="Proteomes" id="UP001497516">
    <property type="component" value="Chromosome 4"/>
</dbReference>
<evidence type="ECO:0000256" key="1">
    <source>
        <dbReference type="SAM" id="MobiDB-lite"/>
    </source>
</evidence>
<gene>
    <name evidence="2" type="ORF">LTRI10_LOCUS22573</name>
</gene>
<sequence>MNRNRQSGQGQQGNHGGHGRGRHQPDEPVESPIQLDWLNIMLLDLEARERVTRLSSLPFDESRCLDWDTVHAVRVSNSIHDMLGNGAWRVVFDLNEIIYRELTLEFLASFTLTKAALKQFSLPNGITFRLGGQLHTMSLT</sequence>
<reference evidence="2 3" key="1">
    <citation type="submission" date="2024-04" db="EMBL/GenBank/DDBJ databases">
        <authorList>
            <person name="Fracassetti M."/>
        </authorList>
    </citation>
    <scope>NUCLEOTIDE SEQUENCE [LARGE SCALE GENOMIC DNA]</scope>
</reference>
<feature type="region of interest" description="Disordered" evidence="1">
    <location>
        <begin position="1"/>
        <end position="28"/>
    </location>
</feature>
<dbReference type="AlphaFoldDB" id="A0AAV2E682"/>
<proteinExistence type="predicted"/>